<feature type="transmembrane region" description="Helical" evidence="9">
    <location>
        <begin position="261"/>
        <end position="277"/>
    </location>
</feature>
<evidence type="ECO:0000256" key="4">
    <source>
        <dbReference type="ARBA" id="ARBA00022692"/>
    </source>
</evidence>
<keyword evidence="3" id="KW-1003">Cell membrane</keyword>
<evidence type="ECO:0000256" key="5">
    <source>
        <dbReference type="ARBA" id="ARBA00022970"/>
    </source>
</evidence>
<name>A0A3N1KX62_9PROT</name>
<dbReference type="Proteomes" id="UP000278222">
    <property type="component" value="Unassembled WGS sequence"/>
</dbReference>
<evidence type="ECO:0000313" key="11">
    <source>
        <dbReference type="Proteomes" id="UP000278222"/>
    </source>
</evidence>
<evidence type="ECO:0000256" key="2">
    <source>
        <dbReference type="ARBA" id="ARBA00022448"/>
    </source>
</evidence>
<keyword evidence="11" id="KW-1185">Reference proteome</keyword>
<evidence type="ECO:0000256" key="9">
    <source>
        <dbReference type="SAM" id="Phobius"/>
    </source>
</evidence>
<reference evidence="10 11" key="1">
    <citation type="submission" date="2018-11" db="EMBL/GenBank/DDBJ databases">
        <title>Genomic Encyclopedia of Type Strains, Phase IV (KMG-IV): sequencing the most valuable type-strain genomes for metagenomic binning, comparative biology and taxonomic classification.</title>
        <authorList>
            <person name="Goeker M."/>
        </authorList>
    </citation>
    <scope>NUCLEOTIDE SEQUENCE [LARGE SCALE GENOMIC DNA]</scope>
    <source>
        <strain evidence="10 11">DSM 5900</strain>
    </source>
</reference>
<evidence type="ECO:0000256" key="8">
    <source>
        <dbReference type="ARBA" id="ARBA00037998"/>
    </source>
</evidence>
<dbReference type="InterPro" id="IPR052157">
    <property type="entry name" value="BCAA_transport_permease"/>
</dbReference>
<comment type="caution">
    <text evidence="10">The sequence shown here is derived from an EMBL/GenBank/DDBJ whole genome shotgun (WGS) entry which is preliminary data.</text>
</comment>
<dbReference type="RefSeq" id="WP_123694243.1">
    <property type="nucleotide sequence ID" value="NZ_AP019700.1"/>
</dbReference>
<evidence type="ECO:0000256" key="6">
    <source>
        <dbReference type="ARBA" id="ARBA00022989"/>
    </source>
</evidence>
<feature type="transmembrane region" description="Helical" evidence="9">
    <location>
        <begin position="225"/>
        <end position="249"/>
    </location>
</feature>
<keyword evidence="7 9" id="KW-0472">Membrane</keyword>
<protein>
    <submittedName>
        <fullName evidence="10">Amino acid/amide ABC transporter membrane protein 1 (HAAT family)</fullName>
    </submittedName>
</protein>
<dbReference type="GO" id="GO:0022857">
    <property type="term" value="F:transmembrane transporter activity"/>
    <property type="evidence" value="ECO:0007669"/>
    <property type="project" value="InterPro"/>
</dbReference>
<comment type="subcellular location">
    <subcellularLocation>
        <location evidence="1">Cell membrane</location>
        <topology evidence="1">Multi-pass membrane protein</topology>
    </subcellularLocation>
</comment>
<evidence type="ECO:0000256" key="7">
    <source>
        <dbReference type="ARBA" id="ARBA00023136"/>
    </source>
</evidence>
<sequence>MTDLLQLLLSALSLGSTYALVALGFVLVLNATNAVNFAQGELVVAGGFLAVALSPMTQLPGVVLLPAVMLGTGLIGLALSLVAFLPLRRRPPTAVFISTIAFGIIVQNMILALSGPEPATASPLVAAGQARLGEASIGWQALAMIATAAVLIGLLHLLLERTQLGRRLRATAQDPEIARALGIPVIPLILLSFALAGALAGAAGLLVANQFFVTPADGANFMLKAYIAVVIGGWGRIWGAVLGALLIALFESFVAAATSHLAADALLYVALLAVLLLRPTGILGEATGRRA</sequence>
<feature type="transmembrane region" description="Helical" evidence="9">
    <location>
        <begin position="63"/>
        <end position="87"/>
    </location>
</feature>
<dbReference type="InterPro" id="IPR001851">
    <property type="entry name" value="ABC_transp_permease"/>
</dbReference>
<gene>
    <name evidence="10" type="ORF">EDC65_4731</name>
</gene>
<organism evidence="10 11">
    <name type="scientific">Stella humosa</name>
    <dbReference type="NCBI Taxonomy" id="94"/>
    <lineage>
        <taxon>Bacteria</taxon>
        <taxon>Pseudomonadati</taxon>
        <taxon>Pseudomonadota</taxon>
        <taxon>Alphaproteobacteria</taxon>
        <taxon>Rhodospirillales</taxon>
        <taxon>Stellaceae</taxon>
        <taxon>Stella</taxon>
    </lineage>
</organism>
<keyword evidence="4 9" id="KW-0812">Transmembrane</keyword>
<feature type="transmembrane region" description="Helical" evidence="9">
    <location>
        <begin position="137"/>
        <end position="159"/>
    </location>
</feature>
<feature type="transmembrane region" description="Helical" evidence="9">
    <location>
        <begin position="180"/>
        <end position="205"/>
    </location>
</feature>
<keyword evidence="5" id="KW-0029">Amino-acid transport</keyword>
<evidence type="ECO:0000256" key="3">
    <source>
        <dbReference type="ARBA" id="ARBA00022475"/>
    </source>
</evidence>
<proteinExistence type="inferred from homology"/>
<keyword evidence="6 9" id="KW-1133">Transmembrane helix</keyword>
<dbReference type="GO" id="GO:0006865">
    <property type="term" value="P:amino acid transport"/>
    <property type="evidence" value="ECO:0007669"/>
    <property type="project" value="UniProtKB-KW"/>
</dbReference>
<dbReference type="AlphaFoldDB" id="A0A3N1KX62"/>
<evidence type="ECO:0000313" key="10">
    <source>
        <dbReference type="EMBL" id="ROP83200.1"/>
    </source>
</evidence>
<dbReference type="GO" id="GO:0005886">
    <property type="term" value="C:plasma membrane"/>
    <property type="evidence" value="ECO:0007669"/>
    <property type="project" value="UniProtKB-SubCell"/>
</dbReference>
<dbReference type="PANTHER" id="PTHR11795">
    <property type="entry name" value="BRANCHED-CHAIN AMINO ACID TRANSPORT SYSTEM PERMEASE PROTEIN LIVH"/>
    <property type="match status" value="1"/>
</dbReference>
<dbReference type="Pfam" id="PF02653">
    <property type="entry name" value="BPD_transp_2"/>
    <property type="match status" value="1"/>
</dbReference>
<keyword evidence="2" id="KW-0813">Transport</keyword>
<evidence type="ECO:0000256" key="1">
    <source>
        <dbReference type="ARBA" id="ARBA00004651"/>
    </source>
</evidence>
<dbReference type="OrthoDB" id="9778908at2"/>
<accession>A0A3N1KX62</accession>
<feature type="transmembrane region" description="Helical" evidence="9">
    <location>
        <begin position="94"/>
        <end position="114"/>
    </location>
</feature>
<dbReference type="PANTHER" id="PTHR11795:SF450">
    <property type="entry name" value="ABC TRANSPORTER PERMEASE PROTEIN"/>
    <property type="match status" value="1"/>
</dbReference>
<dbReference type="EMBL" id="RJKX01000017">
    <property type="protein sequence ID" value="ROP83200.1"/>
    <property type="molecule type" value="Genomic_DNA"/>
</dbReference>
<comment type="similarity">
    <text evidence="8">Belongs to the binding-protein-dependent transport system permease family. LivHM subfamily.</text>
</comment>
<dbReference type="CDD" id="cd06582">
    <property type="entry name" value="TM_PBP1_LivH_like"/>
    <property type="match status" value="1"/>
</dbReference>